<evidence type="ECO:0000313" key="1">
    <source>
        <dbReference type="EMBL" id="GAJ46107.1"/>
    </source>
</evidence>
<reference evidence="1 2" key="1">
    <citation type="journal article" date="2014" name="FEMS Microbiol. Lett.">
        <title>Draft genome sequences of three Holospora species (Holospora obtusa, Holospora undulata, and Holospora elegans), endonuclear symbiotic bacteria of the ciliate Paramecium caudatum.</title>
        <authorList>
            <person name="Dohra H."/>
            <person name="Tanaka K."/>
            <person name="Suzuki T."/>
            <person name="Fujishima M."/>
            <person name="Suzuki H."/>
        </authorList>
    </citation>
    <scope>NUCLEOTIDE SEQUENCE [LARGE SCALE GENOMIC DNA]</scope>
    <source>
        <strain evidence="1 2">E1</strain>
    </source>
</reference>
<protein>
    <submittedName>
        <fullName evidence="1">Uncharacterized protein</fullName>
    </submittedName>
</protein>
<proteinExistence type="predicted"/>
<accession>A0A023DZ40</accession>
<evidence type="ECO:0000313" key="2">
    <source>
        <dbReference type="Proteomes" id="UP000024842"/>
    </source>
</evidence>
<comment type="caution">
    <text evidence="1">The sequence shown here is derived from an EMBL/GenBank/DDBJ whole genome shotgun (WGS) entry which is preliminary data.</text>
</comment>
<dbReference type="AlphaFoldDB" id="A0A023DZ40"/>
<dbReference type="EMBL" id="BAUP01000062">
    <property type="protein sequence ID" value="GAJ46107.1"/>
    <property type="molecule type" value="Genomic_DNA"/>
</dbReference>
<name>A0A023DZ40_9PROT</name>
<gene>
    <name evidence="1" type="ORF">HE1_00430</name>
</gene>
<keyword evidence="2" id="KW-1185">Reference proteome</keyword>
<dbReference type="STRING" id="1427503.HE1_00430"/>
<dbReference type="Proteomes" id="UP000024842">
    <property type="component" value="Unassembled WGS sequence"/>
</dbReference>
<sequence>MAKFKSFCNFFLVNIVCLGQIFATPHSLESKEPKSKSFCKSKNLTSKKRKKGKLPSSLSKNLKNCKADLKKSKVSLSDFPQEIKSFPKHVQKRTQKKNKKSEQKFNLGDFYQSSFKDILKFFLNSPSEEVFESPLKTSPTKKLSQEFSILSCRDRSKVVRILKILKDSGSNFDLESSCRPSERKDFKTIIEKTDFMNISGYQEMIPRAWSALHDMLKSQ</sequence>
<organism evidence="1 2">
    <name type="scientific">Holospora elegans E1</name>
    <dbReference type="NCBI Taxonomy" id="1427503"/>
    <lineage>
        <taxon>Bacteria</taxon>
        <taxon>Pseudomonadati</taxon>
        <taxon>Pseudomonadota</taxon>
        <taxon>Alphaproteobacteria</taxon>
        <taxon>Holosporales</taxon>
        <taxon>Holosporaceae</taxon>
        <taxon>Holospora</taxon>
    </lineage>
</organism>